<dbReference type="GO" id="GO:0009697">
    <property type="term" value="P:salicylic acid biosynthetic process"/>
    <property type="evidence" value="ECO:0007669"/>
    <property type="project" value="InterPro"/>
</dbReference>
<keyword evidence="6" id="KW-1185">Reference proteome</keyword>
<dbReference type="Pfam" id="PF01817">
    <property type="entry name" value="CM_2"/>
    <property type="match status" value="1"/>
</dbReference>
<dbReference type="Gene3D" id="1.20.59.10">
    <property type="entry name" value="Chorismate mutase"/>
    <property type="match status" value="1"/>
</dbReference>
<proteinExistence type="predicted"/>
<reference evidence="5 6" key="1">
    <citation type="submission" date="2017-03" db="EMBL/GenBank/DDBJ databases">
        <authorList>
            <person name="Afonso C.L."/>
            <person name="Miller P.J."/>
            <person name="Scott M.A."/>
            <person name="Spackman E."/>
            <person name="Goraichik I."/>
            <person name="Dimitrov K.M."/>
            <person name="Suarez D.L."/>
            <person name="Swayne D.E."/>
        </authorList>
    </citation>
    <scope>NUCLEOTIDE SEQUENCE [LARGE SCALE GENOMIC DNA]</scope>
    <source>
        <strain evidence="5 6">CECT 7639</strain>
    </source>
</reference>
<dbReference type="NCBIfam" id="TIGR01803">
    <property type="entry name" value="CM-like"/>
    <property type="match status" value="1"/>
</dbReference>
<feature type="domain" description="Chorismate mutase" evidence="4">
    <location>
        <begin position="7"/>
        <end position="98"/>
    </location>
</feature>
<feature type="binding site" evidence="3">
    <location>
        <position position="34"/>
    </location>
    <ligand>
        <name>substrate</name>
    </ligand>
</feature>
<evidence type="ECO:0000256" key="3">
    <source>
        <dbReference type="PIRSR" id="PIRSR029775-1"/>
    </source>
</evidence>
<feature type="binding site" evidence="3">
    <location>
        <position position="17"/>
    </location>
    <ligand>
        <name>substrate</name>
    </ligand>
</feature>
<dbReference type="PIRSF" id="PIRSF029775">
    <property type="entry name" value="Isochor_pyr_lyas"/>
    <property type="match status" value="1"/>
</dbReference>
<dbReference type="InterPro" id="IPR008241">
    <property type="entry name" value="Isochorismate_pyruvate-lyase"/>
</dbReference>
<dbReference type="GO" id="GO:0046417">
    <property type="term" value="P:chorismate metabolic process"/>
    <property type="evidence" value="ECO:0007669"/>
    <property type="project" value="InterPro"/>
</dbReference>
<keyword evidence="2" id="KW-0413">Isomerase</keyword>
<dbReference type="PROSITE" id="PS51168">
    <property type="entry name" value="CHORISMATE_MUT_2"/>
    <property type="match status" value="1"/>
</dbReference>
<dbReference type="InterPro" id="IPR036979">
    <property type="entry name" value="CM_dom_sf"/>
</dbReference>
<dbReference type="EMBL" id="FWFO01000002">
    <property type="protein sequence ID" value="SLN54472.1"/>
    <property type="molecule type" value="Genomic_DNA"/>
</dbReference>
<dbReference type="InterPro" id="IPR002701">
    <property type="entry name" value="CM_II_prokaryot"/>
</dbReference>
<dbReference type="SMART" id="SM00830">
    <property type="entry name" value="CM_2"/>
    <property type="match status" value="1"/>
</dbReference>
<dbReference type="SUPFAM" id="SSF48600">
    <property type="entry name" value="Chorismate mutase II"/>
    <property type="match status" value="1"/>
</dbReference>
<dbReference type="InterPro" id="IPR051331">
    <property type="entry name" value="Chorismate_mutase-related"/>
</dbReference>
<dbReference type="GO" id="GO:0016835">
    <property type="term" value="F:carbon-oxygen lyase activity"/>
    <property type="evidence" value="ECO:0007669"/>
    <property type="project" value="InterPro"/>
</dbReference>
<name>A0A1Y5T5L4_9RHOB</name>
<gene>
    <name evidence="5" type="primary">pchB</name>
    <name evidence="5" type="ORF">TRL7639_02862</name>
</gene>
<dbReference type="PANTHER" id="PTHR38041">
    <property type="entry name" value="CHORISMATE MUTASE"/>
    <property type="match status" value="1"/>
</dbReference>
<dbReference type="PANTHER" id="PTHR38041:SF1">
    <property type="entry name" value="CHORISMATE MUTASE"/>
    <property type="match status" value="1"/>
</dbReference>
<feature type="binding site" evidence="3">
    <location>
        <position position="94"/>
    </location>
    <ligand>
        <name>substrate</name>
    </ligand>
</feature>
<evidence type="ECO:0000256" key="1">
    <source>
        <dbReference type="ARBA" id="ARBA00012404"/>
    </source>
</evidence>
<dbReference type="GO" id="GO:0004106">
    <property type="term" value="F:chorismate mutase activity"/>
    <property type="evidence" value="ECO:0007669"/>
    <property type="project" value="UniProtKB-EC"/>
</dbReference>
<evidence type="ECO:0000313" key="5">
    <source>
        <dbReference type="EMBL" id="SLN54472.1"/>
    </source>
</evidence>
<dbReference type="AlphaFoldDB" id="A0A1Y5T5L4"/>
<dbReference type="RefSeq" id="WP_085796538.1">
    <property type="nucleotide sequence ID" value="NZ_FWFO01000002.1"/>
</dbReference>
<feature type="binding site" evidence="3">
    <location>
        <position position="45"/>
    </location>
    <ligand>
        <name>substrate</name>
    </ligand>
</feature>
<protein>
    <recommendedName>
        <fullName evidence="1">chorismate mutase</fullName>
        <ecNumber evidence="1">5.4.99.5</ecNumber>
    </recommendedName>
</protein>
<dbReference type="EC" id="5.4.99.5" evidence="1"/>
<dbReference type="InterPro" id="IPR036263">
    <property type="entry name" value="Chorismate_II_sf"/>
</dbReference>
<accession>A0A1Y5T5L4</accession>
<dbReference type="OrthoDB" id="514491at2"/>
<dbReference type="Proteomes" id="UP000193077">
    <property type="component" value="Unassembled WGS sequence"/>
</dbReference>
<sequence>MPSLTPPTDCASMQALRVEIDKLDRHLIDLLVTRSGYIDRAAELKPGEALPARIPARVEEVVQNVRATARDRGMDPDLAEQLWRILIDWSIAREERVIGVD</sequence>
<evidence type="ECO:0000259" key="4">
    <source>
        <dbReference type="PROSITE" id="PS51168"/>
    </source>
</evidence>
<evidence type="ECO:0000313" key="6">
    <source>
        <dbReference type="Proteomes" id="UP000193077"/>
    </source>
</evidence>
<evidence type="ECO:0000256" key="2">
    <source>
        <dbReference type="ARBA" id="ARBA00023235"/>
    </source>
</evidence>
<organism evidence="5 6">
    <name type="scientific">Falsiruegeria litorea R37</name>
    <dbReference type="NCBI Taxonomy" id="1200284"/>
    <lineage>
        <taxon>Bacteria</taxon>
        <taxon>Pseudomonadati</taxon>
        <taxon>Pseudomonadota</taxon>
        <taxon>Alphaproteobacteria</taxon>
        <taxon>Rhodobacterales</taxon>
        <taxon>Roseobacteraceae</taxon>
        <taxon>Falsiruegeria</taxon>
    </lineage>
</organism>